<dbReference type="GO" id="GO:0005548">
    <property type="term" value="F:phospholipid transporter activity"/>
    <property type="evidence" value="ECO:0007669"/>
    <property type="project" value="TreeGrafter"/>
</dbReference>
<feature type="transmembrane region" description="Helical" evidence="1">
    <location>
        <begin position="168"/>
        <end position="190"/>
    </location>
</feature>
<dbReference type="NCBIfam" id="TIGR00056">
    <property type="entry name" value="MlaE family lipid ABC transporter permease subunit"/>
    <property type="match status" value="1"/>
</dbReference>
<evidence type="ECO:0000313" key="2">
    <source>
        <dbReference type="EMBL" id="PPE72364.1"/>
    </source>
</evidence>
<dbReference type="PANTHER" id="PTHR30188:SF3">
    <property type="entry name" value="ABC TRANSPORTER PERMEASE"/>
    <property type="match status" value="1"/>
</dbReference>
<feature type="transmembrane region" description="Helical" evidence="1">
    <location>
        <begin position="202"/>
        <end position="222"/>
    </location>
</feature>
<comment type="caution">
    <text evidence="2">The sequence shown here is derived from an EMBL/GenBank/DDBJ whole genome shotgun (WGS) entry which is preliminary data.</text>
</comment>
<dbReference type="RefSeq" id="WP_104231913.1">
    <property type="nucleotide sequence ID" value="NZ_PSNW01000013.1"/>
</dbReference>
<accession>A0A2S5TBI8</accession>
<proteinExistence type="inferred from homology"/>
<dbReference type="OrthoDB" id="9810518at2"/>
<feature type="transmembrane region" description="Helical" evidence="1">
    <location>
        <begin position="12"/>
        <end position="34"/>
    </location>
</feature>
<evidence type="ECO:0000313" key="3">
    <source>
        <dbReference type="Proteomes" id="UP000238220"/>
    </source>
</evidence>
<feature type="transmembrane region" description="Helical" evidence="1">
    <location>
        <begin position="242"/>
        <end position="261"/>
    </location>
</feature>
<protein>
    <submittedName>
        <fullName evidence="2">ABC transporter</fullName>
    </submittedName>
</protein>
<reference evidence="2 3" key="1">
    <citation type="submission" date="2018-02" db="EMBL/GenBank/DDBJ databases">
        <title>Genome sequencing of Solimonas sp. HR-BB.</title>
        <authorList>
            <person name="Lee Y."/>
            <person name="Jeon C.O."/>
        </authorList>
    </citation>
    <scope>NUCLEOTIDE SEQUENCE [LARGE SCALE GENOMIC DNA]</scope>
    <source>
        <strain evidence="2 3">HR-BB</strain>
    </source>
</reference>
<comment type="similarity">
    <text evidence="1">Belongs to the MlaE permease family.</text>
</comment>
<keyword evidence="1" id="KW-0472">Membrane</keyword>
<feature type="transmembrane region" description="Helical" evidence="1">
    <location>
        <begin position="143"/>
        <end position="162"/>
    </location>
</feature>
<dbReference type="Proteomes" id="UP000238220">
    <property type="component" value="Unassembled WGS sequence"/>
</dbReference>
<dbReference type="InterPro" id="IPR003453">
    <property type="entry name" value="ABC_MlaE_roteobac"/>
</dbReference>
<gene>
    <name evidence="2" type="ORF">C3942_18800</name>
</gene>
<keyword evidence="3" id="KW-1185">Reference proteome</keyword>
<dbReference type="GO" id="GO:0043190">
    <property type="term" value="C:ATP-binding cassette (ABC) transporter complex"/>
    <property type="evidence" value="ECO:0007669"/>
    <property type="project" value="InterPro"/>
</dbReference>
<dbReference type="EMBL" id="PSNW01000013">
    <property type="protein sequence ID" value="PPE72364.1"/>
    <property type="molecule type" value="Genomic_DNA"/>
</dbReference>
<comment type="subcellular location">
    <subcellularLocation>
        <location evidence="1">Cell inner membrane</location>
        <topology evidence="1">Multi-pass membrane protein</topology>
    </subcellularLocation>
</comment>
<dbReference type="AlphaFoldDB" id="A0A2S5TBI8"/>
<keyword evidence="1" id="KW-1133">Transmembrane helix</keyword>
<dbReference type="PANTHER" id="PTHR30188">
    <property type="entry name" value="ABC TRANSPORTER PERMEASE PROTEIN-RELATED"/>
    <property type="match status" value="1"/>
</dbReference>
<dbReference type="InterPro" id="IPR030802">
    <property type="entry name" value="Permease_MalE"/>
</dbReference>
<organism evidence="2 3">
    <name type="scientific">Solimonas fluminis</name>
    <dbReference type="NCBI Taxonomy" id="2086571"/>
    <lineage>
        <taxon>Bacteria</taxon>
        <taxon>Pseudomonadati</taxon>
        <taxon>Pseudomonadota</taxon>
        <taxon>Gammaproteobacteria</taxon>
        <taxon>Nevskiales</taxon>
        <taxon>Nevskiaceae</taxon>
        <taxon>Solimonas</taxon>
    </lineage>
</organism>
<keyword evidence="1" id="KW-0812">Transmembrane</keyword>
<evidence type="ECO:0000256" key="1">
    <source>
        <dbReference type="RuleBase" id="RU362044"/>
    </source>
</evidence>
<dbReference type="Pfam" id="PF02405">
    <property type="entry name" value="MlaE"/>
    <property type="match status" value="1"/>
</dbReference>
<name>A0A2S5TBI8_9GAMM</name>
<keyword evidence="1" id="KW-1003">Cell membrane</keyword>
<sequence length="262" mass="27466">MRNAAETIGRNTLAGIAELGLAAVLLLESLGWILAGGRRRQPVRLSAVLAQCMDIGLRALPIVTVLSFAIGAMVAIQGIHTLSIFGAESQVTLGIALSVTREFAPLITGILVAGRSGSALAARLGTMKINEEISALTVIGINPVRYLVAPSLLAMVMMVPLLTWYADLVALLGAGIYVSLELGISFTAYLGELRLYLDNHDILHGIGKSVLFGMLITLVGVVNGLGVTGGAEGVGRMTTRSVVHAISAIVITDMVFTFVMTR</sequence>
<feature type="transmembrane region" description="Helical" evidence="1">
    <location>
        <begin position="55"/>
        <end position="76"/>
    </location>
</feature>
<keyword evidence="1" id="KW-0997">Cell inner membrane</keyword>